<dbReference type="GO" id="GO:0050661">
    <property type="term" value="F:NADP binding"/>
    <property type="evidence" value="ECO:0007669"/>
    <property type="project" value="InterPro"/>
</dbReference>
<evidence type="ECO:0000256" key="3">
    <source>
        <dbReference type="ARBA" id="ARBA00023027"/>
    </source>
</evidence>
<dbReference type="EMBL" id="JAWLUP010000078">
    <property type="protein sequence ID" value="MDV7267254.1"/>
    <property type="molecule type" value="Genomic_DNA"/>
</dbReference>
<reference evidence="7" key="1">
    <citation type="submission" date="2023-10" db="EMBL/GenBank/DDBJ databases">
        <title>Development of a sustainable strategy for remediation of hydrocarbon-contaminated territories based on the waste exchange concept.</title>
        <authorList>
            <person name="Krivoruchko A."/>
        </authorList>
    </citation>
    <scope>NUCLEOTIDE SEQUENCE</scope>
    <source>
        <strain evidence="7">IEGM 68</strain>
    </source>
</reference>
<protein>
    <submittedName>
        <fullName evidence="7">NAD(P)-dependent oxidoreductase</fullName>
        <ecNumber evidence="7">1.1.-.-</ecNumber>
    </submittedName>
</protein>
<evidence type="ECO:0000313" key="8">
    <source>
        <dbReference type="Proteomes" id="UP001185863"/>
    </source>
</evidence>
<name>A0AAE4V3U0_9NOCA</name>
<dbReference type="AlphaFoldDB" id="A0AAE4V3U0"/>
<dbReference type="RefSeq" id="WP_317743951.1">
    <property type="nucleotide sequence ID" value="NZ_JAWLUP010000078.1"/>
</dbReference>
<gene>
    <name evidence="7" type="ORF">R4315_22255</name>
</gene>
<dbReference type="InterPro" id="IPR002204">
    <property type="entry name" value="3-OH-isobutyrate_DH-rel_CS"/>
</dbReference>
<evidence type="ECO:0000256" key="1">
    <source>
        <dbReference type="ARBA" id="ARBA00009080"/>
    </source>
</evidence>
<keyword evidence="2 7" id="KW-0560">Oxidoreductase</keyword>
<accession>A0AAE4V3U0</accession>
<evidence type="ECO:0000259" key="6">
    <source>
        <dbReference type="Pfam" id="PF14833"/>
    </source>
</evidence>
<evidence type="ECO:0000313" key="7">
    <source>
        <dbReference type="EMBL" id="MDV7267254.1"/>
    </source>
</evidence>
<feature type="domain" description="3-hydroxyisobutyrate dehydrogenase-like NAD-binding" evidence="6">
    <location>
        <begin position="167"/>
        <end position="271"/>
    </location>
</feature>
<dbReference type="Gene3D" id="3.40.50.720">
    <property type="entry name" value="NAD(P)-binding Rossmann-like Domain"/>
    <property type="match status" value="1"/>
</dbReference>
<comment type="similarity">
    <text evidence="1">Belongs to the HIBADH-related family.</text>
</comment>
<dbReference type="EC" id="1.1.-.-" evidence="7"/>
<dbReference type="Proteomes" id="UP001185863">
    <property type="component" value="Unassembled WGS sequence"/>
</dbReference>
<proteinExistence type="inferred from homology"/>
<dbReference type="PANTHER" id="PTHR43060:SF15">
    <property type="entry name" value="3-HYDROXYISOBUTYRATE DEHYDROGENASE-LIKE 1, MITOCHONDRIAL-RELATED"/>
    <property type="match status" value="1"/>
</dbReference>
<dbReference type="Pfam" id="PF03446">
    <property type="entry name" value="NAD_binding_2"/>
    <property type="match status" value="1"/>
</dbReference>
<organism evidence="7 8">
    <name type="scientific">Rhodococcus oxybenzonivorans</name>
    <dbReference type="NCBI Taxonomy" id="1990687"/>
    <lineage>
        <taxon>Bacteria</taxon>
        <taxon>Bacillati</taxon>
        <taxon>Actinomycetota</taxon>
        <taxon>Actinomycetes</taxon>
        <taxon>Mycobacteriales</taxon>
        <taxon>Nocardiaceae</taxon>
        <taxon>Rhodococcus</taxon>
    </lineage>
</organism>
<dbReference type="SUPFAM" id="SSF48179">
    <property type="entry name" value="6-phosphogluconate dehydrogenase C-terminal domain-like"/>
    <property type="match status" value="1"/>
</dbReference>
<dbReference type="PROSITE" id="PS00895">
    <property type="entry name" value="3_HYDROXYISOBUT_DH"/>
    <property type="match status" value="1"/>
</dbReference>
<evidence type="ECO:0000256" key="2">
    <source>
        <dbReference type="ARBA" id="ARBA00023002"/>
    </source>
</evidence>
<dbReference type="InterPro" id="IPR013328">
    <property type="entry name" value="6PGD_dom2"/>
</dbReference>
<evidence type="ECO:0000259" key="5">
    <source>
        <dbReference type="Pfam" id="PF03446"/>
    </source>
</evidence>
<dbReference type="InterPro" id="IPR015815">
    <property type="entry name" value="HIBADH-related"/>
</dbReference>
<dbReference type="GO" id="GO:0016491">
    <property type="term" value="F:oxidoreductase activity"/>
    <property type="evidence" value="ECO:0007669"/>
    <property type="project" value="UniProtKB-KW"/>
</dbReference>
<comment type="caution">
    <text evidence="7">The sequence shown here is derived from an EMBL/GenBank/DDBJ whole genome shotgun (WGS) entry which is preliminary data.</text>
</comment>
<dbReference type="GO" id="GO:0051287">
    <property type="term" value="F:NAD binding"/>
    <property type="evidence" value="ECO:0007669"/>
    <property type="project" value="InterPro"/>
</dbReference>
<dbReference type="Pfam" id="PF14833">
    <property type="entry name" value="NAD_binding_11"/>
    <property type="match status" value="1"/>
</dbReference>
<dbReference type="InterPro" id="IPR006115">
    <property type="entry name" value="6PGDH_NADP-bd"/>
</dbReference>
<dbReference type="InterPro" id="IPR029154">
    <property type="entry name" value="HIBADH-like_NADP-bd"/>
</dbReference>
<feature type="domain" description="6-phosphogluconate dehydrogenase NADP-binding" evidence="5">
    <location>
        <begin position="9"/>
        <end position="164"/>
    </location>
</feature>
<dbReference type="GO" id="GO:0016054">
    <property type="term" value="P:organic acid catabolic process"/>
    <property type="evidence" value="ECO:0007669"/>
    <property type="project" value="UniProtKB-ARBA"/>
</dbReference>
<dbReference type="Gene3D" id="1.10.1040.10">
    <property type="entry name" value="N-(1-d-carboxylethyl)-l-norvaline Dehydrogenase, domain 2"/>
    <property type="match status" value="1"/>
</dbReference>
<dbReference type="PANTHER" id="PTHR43060">
    <property type="entry name" value="3-HYDROXYISOBUTYRATE DEHYDROGENASE-LIKE 1, MITOCHONDRIAL-RELATED"/>
    <property type="match status" value="1"/>
</dbReference>
<dbReference type="PIRSF" id="PIRSF000103">
    <property type="entry name" value="HIBADH"/>
    <property type="match status" value="1"/>
</dbReference>
<keyword evidence="3" id="KW-0520">NAD</keyword>
<sequence length="290" mass="30183">MENTALLSVGYIGLGNMGAPMAKRLLDRPGGLIVCDTRSEALEPFGKAGAKVTSSPREVAENADVISVTVLNDEQVRDVVVQMLEVARPGTVVAVHSTISDVTAVELAQLCGEQGVELVDAPVSGGAPGAHKGKLAVMVGASDTAFEKVGEPFGHWAELVVHAGDVGAGTRMKLARNLLHFVSFTAAAEAQRLAEAAGLDITELGKVVRHTDAITGGAGAIMLRDNTAALDENDNWYPIMSHVRDLGEKDLLLAIGLGERLDVTLPLARIALTGLGPGLGVDSTATKEQR</sequence>
<dbReference type="InterPro" id="IPR008927">
    <property type="entry name" value="6-PGluconate_DH-like_C_sf"/>
</dbReference>
<dbReference type="SUPFAM" id="SSF51735">
    <property type="entry name" value="NAD(P)-binding Rossmann-fold domains"/>
    <property type="match status" value="1"/>
</dbReference>
<feature type="active site" evidence="4">
    <location>
        <position position="173"/>
    </location>
</feature>
<evidence type="ECO:0000256" key="4">
    <source>
        <dbReference type="PIRSR" id="PIRSR000103-1"/>
    </source>
</evidence>
<dbReference type="InterPro" id="IPR036291">
    <property type="entry name" value="NAD(P)-bd_dom_sf"/>
</dbReference>